<evidence type="ECO:0000259" key="3">
    <source>
        <dbReference type="PROSITE" id="PS50801"/>
    </source>
</evidence>
<evidence type="ECO:0000313" key="5">
    <source>
        <dbReference type="Proteomes" id="UP000218238"/>
    </source>
</evidence>
<dbReference type="InterPro" id="IPR036513">
    <property type="entry name" value="STAS_dom_sf"/>
</dbReference>
<dbReference type="OrthoDB" id="514124at2"/>
<comment type="caution">
    <text evidence="4">The sequence shown here is derived from an EMBL/GenBank/DDBJ whole genome shotgun (WGS) entry which is preliminary data.</text>
</comment>
<dbReference type="CDD" id="cd07043">
    <property type="entry name" value="STAS_anti-anti-sigma_factors"/>
    <property type="match status" value="1"/>
</dbReference>
<gene>
    <name evidence="4" type="ORF">CK510_03015</name>
</gene>
<dbReference type="SUPFAM" id="SSF52091">
    <property type="entry name" value="SpoIIaa-like"/>
    <property type="match status" value="1"/>
</dbReference>
<dbReference type="RefSeq" id="WP_095720284.1">
    <property type="nucleotide sequence ID" value="NZ_NTFS01000018.1"/>
</dbReference>
<dbReference type="PANTHER" id="PTHR33495:SF2">
    <property type="entry name" value="ANTI-SIGMA FACTOR ANTAGONIST TM_1081-RELATED"/>
    <property type="match status" value="1"/>
</dbReference>
<accession>A0A2A2TNZ7</accession>
<feature type="domain" description="STAS" evidence="3">
    <location>
        <begin position="17"/>
        <end position="108"/>
    </location>
</feature>
<dbReference type="PROSITE" id="PS50801">
    <property type="entry name" value="STAS"/>
    <property type="match status" value="1"/>
</dbReference>
<dbReference type="GO" id="GO:0043856">
    <property type="term" value="F:anti-sigma factor antagonist activity"/>
    <property type="evidence" value="ECO:0007669"/>
    <property type="project" value="InterPro"/>
</dbReference>
<dbReference type="Proteomes" id="UP000218238">
    <property type="component" value="Unassembled WGS sequence"/>
</dbReference>
<dbReference type="EMBL" id="NTFS01000018">
    <property type="protein sequence ID" value="PAX60209.1"/>
    <property type="molecule type" value="Genomic_DNA"/>
</dbReference>
<sequence>MQAVLSQTKFTTVAPQGSLNAANALEFERDLTTALRHDGVQALLVNLKHVESFDSAGLMSLVSSLKLAQALNKRFCLCSVSPAQRIIFELTQLDRVFEILDEILDSDA</sequence>
<name>A0A2A2TNZ7_9CYAN</name>
<dbReference type="AlphaFoldDB" id="A0A2A2TNZ7"/>
<evidence type="ECO:0000256" key="2">
    <source>
        <dbReference type="RuleBase" id="RU003749"/>
    </source>
</evidence>
<proteinExistence type="inferred from homology"/>
<evidence type="ECO:0000313" key="4">
    <source>
        <dbReference type="EMBL" id="PAX60209.1"/>
    </source>
</evidence>
<evidence type="ECO:0000256" key="1">
    <source>
        <dbReference type="ARBA" id="ARBA00009013"/>
    </source>
</evidence>
<dbReference type="PANTHER" id="PTHR33495">
    <property type="entry name" value="ANTI-SIGMA FACTOR ANTAGONIST TM_1081-RELATED-RELATED"/>
    <property type="match status" value="1"/>
</dbReference>
<dbReference type="Pfam" id="PF01740">
    <property type="entry name" value="STAS"/>
    <property type="match status" value="1"/>
</dbReference>
<protein>
    <recommendedName>
        <fullName evidence="2">Anti-sigma factor antagonist</fullName>
    </recommendedName>
</protein>
<comment type="similarity">
    <text evidence="1 2">Belongs to the anti-sigma-factor antagonist family.</text>
</comment>
<dbReference type="InterPro" id="IPR002645">
    <property type="entry name" value="STAS_dom"/>
</dbReference>
<dbReference type="Gene3D" id="3.30.750.24">
    <property type="entry name" value="STAS domain"/>
    <property type="match status" value="1"/>
</dbReference>
<organism evidence="4 5">
    <name type="scientific">Brunnivagina elsteri CCALA 953</name>
    <dbReference type="NCBI Taxonomy" id="987040"/>
    <lineage>
        <taxon>Bacteria</taxon>
        <taxon>Bacillati</taxon>
        <taxon>Cyanobacteriota</taxon>
        <taxon>Cyanophyceae</taxon>
        <taxon>Nostocales</taxon>
        <taxon>Calotrichaceae</taxon>
        <taxon>Brunnivagina</taxon>
    </lineage>
</organism>
<dbReference type="InterPro" id="IPR003658">
    <property type="entry name" value="Anti-sigma_ant"/>
</dbReference>
<reference evidence="4 5" key="1">
    <citation type="submission" date="2017-08" db="EMBL/GenBank/DDBJ databases">
        <title>Draft genome sequence of filamentous cyanobacterium Calothrix elsteri CCALA 953.</title>
        <authorList>
            <person name="Gagunashvili A.N."/>
            <person name="Elster J."/>
            <person name="Andresson O.S."/>
        </authorList>
    </citation>
    <scope>NUCLEOTIDE SEQUENCE [LARGE SCALE GENOMIC DNA]</scope>
    <source>
        <strain evidence="4 5">CCALA 953</strain>
    </source>
</reference>
<keyword evidence="5" id="KW-1185">Reference proteome</keyword>
<dbReference type="NCBIfam" id="TIGR00377">
    <property type="entry name" value="ant_ant_sig"/>
    <property type="match status" value="1"/>
</dbReference>